<evidence type="ECO:0000259" key="1">
    <source>
        <dbReference type="SMART" id="SM00829"/>
    </source>
</evidence>
<feature type="domain" description="Enoyl reductase (ER)" evidence="1">
    <location>
        <begin position="10"/>
        <end position="309"/>
    </location>
</feature>
<dbReference type="GO" id="GO:0016491">
    <property type="term" value="F:oxidoreductase activity"/>
    <property type="evidence" value="ECO:0007669"/>
    <property type="project" value="InterPro"/>
</dbReference>
<dbReference type="InterPro" id="IPR013154">
    <property type="entry name" value="ADH-like_N"/>
</dbReference>
<dbReference type="SUPFAM" id="SSF51735">
    <property type="entry name" value="NAD(P)-binding Rossmann-fold domains"/>
    <property type="match status" value="1"/>
</dbReference>
<dbReference type="InterPro" id="IPR020843">
    <property type="entry name" value="ER"/>
</dbReference>
<dbReference type="SUPFAM" id="SSF50129">
    <property type="entry name" value="GroES-like"/>
    <property type="match status" value="1"/>
</dbReference>
<dbReference type="SMART" id="SM00829">
    <property type="entry name" value="PKS_ER"/>
    <property type="match status" value="1"/>
</dbReference>
<evidence type="ECO:0000313" key="2">
    <source>
        <dbReference type="EMBL" id="QDQ16157.1"/>
    </source>
</evidence>
<organism evidence="2 3">
    <name type="scientific">Streptomyces spectabilis</name>
    <dbReference type="NCBI Taxonomy" id="68270"/>
    <lineage>
        <taxon>Bacteria</taxon>
        <taxon>Bacillati</taxon>
        <taxon>Actinomycetota</taxon>
        <taxon>Actinomycetes</taxon>
        <taxon>Kitasatosporales</taxon>
        <taxon>Streptomycetaceae</taxon>
        <taxon>Streptomyces</taxon>
    </lineage>
</organism>
<dbReference type="Pfam" id="PF13602">
    <property type="entry name" value="ADH_zinc_N_2"/>
    <property type="match status" value="1"/>
</dbReference>
<dbReference type="PANTHER" id="PTHR43482:SF1">
    <property type="entry name" value="PROTEIN AST1-RELATED"/>
    <property type="match status" value="1"/>
</dbReference>
<accession>A0A516RKG8</accession>
<dbReference type="Gene3D" id="3.40.50.720">
    <property type="entry name" value="NAD(P)-binding Rossmann-like Domain"/>
    <property type="match status" value="1"/>
</dbReference>
<dbReference type="CDD" id="cd05289">
    <property type="entry name" value="MDR_like_2"/>
    <property type="match status" value="1"/>
</dbReference>
<dbReference type="InterPro" id="IPR052585">
    <property type="entry name" value="Lipid_raft_assoc_Zn_ADH"/>
</dbReference>
<evidence type="ECO:0000313" key="3">
    <source>
        <dbReference type="Proteomes" id="UP000316806"/>
    </source>
</evidence>
<dbReference type="Pfam" id="PF08240">
    <property type="entry name" value="ADH_N"/>
    <property type="match status" value="1"/>
</dbReference>
<name>A0A516RKG8_STRST</name>
<proteinExistence type="predicted"/>
<dbReference type="InterPro" id="IPR036291">
    <property type="entry name" value="NAD(P)-bd_dom_sf"/>
</dbReference>
<reference evidence="2 3" key="1">
    <citation type="journal article" date="2019" name="J. Ind. Microbiol. Biotechnol.">
        <title>The complete genomic sequence of Streptomyces spectabilis NRRL-2792 and identification of secondary metabolite biosynthetic gene clusters.</title>
        <authorList>
            <person name="Sinha A."/>
            <person name="Phillips-Salemka S."/>
            <person name="Niraula T.A."/>
            <person name="Short K.A."/>
            <person name="Niraula N.P."/>
        </authorList>
    </citation>
    <scope>NUCLEOTIDE SEQUENCE [LARGE SCALE GENOMIC DNA]</scope>
    <source>
        <strain evidence="2 3">NRRL 2792</strain>
    </source>
</reference>
<dbReference type="AlphaFoldDB" id="A0A516RKG8"/>
<dbReference type="Gene3D" id="3.90.180.10">
    <property type="entry name" value="Medium-chain alcohol dehydrogenases, catalytic domain"/>
    <property type="match status" value="1"/>
</dbReference>
<dbReference type="EMBL" id="CP040916">
    <property type="protein sequence ID" value="QDQ16157.1"/>
    <property type="molecule type" value="Genomic_DNA"/>
</dbReference>
<dbReference type="Proteomes" id="UP000316806">
    <property type="component" value="Chromosome"/>
</dbReference>
<sequence length="311" mass="30184">MWAAVVRGPGGPGAVDLVRVPVPAPGPGQVRIRVAAAAVNPVDLLTRSGALVAAGRMAPRPTTGLGWDVAGAVDATGPGVTALAVGDEVIGLRDLLDSSLGTYAEHVVLDATAVAPAPAGPSPEAAATLPLNGLTAWQSLAALDLPVGAPLLVTGAAGAVGGYAVELAALRGLRVVAVAGAADEDLVRGFGAEWFVARDVPDLAAAVRSAVPGGAAGALDAAGAGLPALAAVRNGGAFVAVAADAPPGLRGIRSLNHWIAADGAALGRLSALAAAGRLTLRVAGTLPLARAAEAHARLAAGGLRGRLVLVP</sequence>
<gene>
    <name evidence="2" type="ORF">FH965_05780</name>
</gene>
<dbReference type="PANTHER" id="PTHR43482">
    <property type="entry name" value="PROTEIN AST1-RELATED"/>
    <property type="match status" value="1"/>
</dbReference>
<dbReference type="InterPro" id="IPR011032">
    <property type="entry name" value="GroES-like_sf"/>
</dbReference>
<protein>
    <submittedName>
        <fullName evidence="2">NADP-dependent oxidoreductase</fullName>
    </submittedName>
</protein>